<dbReference type="InterPro" id="IPR012337">
    <property type="entry name" value="RNaseH-like_sf"/>
</dbReference>
<dbReference type="AlphaFoldDB" id="L8MW91"/>
<dbReference type="Pfam" id="PF01609">
    <property type="entry name" value="DDE_Tnp_1"/>
    <property type="match status" value="1"/>
</dbReference>
<name>L8MW91_9CYAN</name>
<comment type="caution">
    <text evidence="3">The sequence shown here is derived from an EMBL/GenBank/DDBJ whole genome shotgun (WGS) entry which is preliminary data.</text>
</comment>
<dbReference type="Proteomes" id="UP000011201">
    <property type="component" value="Unassembled WGS sequence"/>
</dbReference>
<evidence type="ECO:0000256" key="1">
    <source>
        <dbReference type="SAM" id="Phobius"/>
    </source>
</evidence>
<accession>L8MW91</accession>
<sequence length="179" mass="20970">MRWLFHPFTLAALALLSISYLILYRKIALSQEDKAQGRYVKLEAVNLEENDKKEIYLEGVEFPLSLIKQVFVNEDDSIGVLYLVTSDLTITYKQITTIYRKRWKVEEYHKSLKQNVSLSKSPTKTVDSQANHFFASLWGYVKLEVLKLNSKLNHFALKSKLYIKALQQSYLEWQSLKPF</sequence>
<dbReference type="GO" id="GO:0003677">
    <property type="term" value="F:DNA binding"/>
    <property type="evidence" value="ECO:0007669"/>
    <property type="project" value="InterPro"/>
</dbReference>
<evidence type="ECO:0000313" key="3">
    <source>
        <dbReference type="EMBL" id="ELS30258.1"/>
    </source>
</evidence>
<organism evidence="3 4">
    <name type="scientific">Pseudanabaena biceps PCC 7429</name>
    <dbReference type="NCBI Taxonomy" id="927668"/>
    <lineage>
        <taxon>Bacteria</taxon>
        <taxon>Bacillati</taxon>
        <taxon>Cyanobacteriota</taxon>
        <taxon>Cyanophyceae</taxon>
        <taxon>Pseudanabaenales</taxon>
        <taxon>Pseudanabaenaceae</taxon>
        <taxon>Pseudanabaena</taxon>
    </lineage>
</organism>
<dbReference type="Gene3D" id="3.90.350.10">
    <property type="entry name" value="Transposase Inhibitor Protein From Tn5, Chain A, domain 1"/>
    <property type="match status" value="1"/>
</dbReference>
<dbReference type="GO" id="GO:0006313">
    <property type="term" value="P:DNA transposition"/>
    <property type="evidence" value="ECO:0007669"/>
    <property type="project" value="InterPro"/>
</dbReference>
<keyword evidence="1" id="KW-0812">Transmembrane</keyword>
<dbReference type="SUPFAM" id="SSF53098">
    <property type="entry name" value="Ribonuclease H-like"/>
    <property type="match status" value="1"/>
</dbReference>
<gene>
    <name evidence="3" type="ORF">Pse7429DRAFT_4676</name>
</gene>
<dbReference type="EMBL" id="ALWB01000376">
    <property type="protein sequence ID" value="ELS30258.1"/>
    <property type="molecule type" value="Genomic_DNA"/>
</dbReference>
<reference evidence="3 4" key="1">
    <citation type="journal article" date="2013" name="Proc. Natl. Acad. Sci. U.S.A.">
        <title>Improving the coverage of the cyanobacterial phylum using diversity-driven genome sequencing.</title>
        <authorList>
            <person name="Shih P.M."/>
            <person name="Wu D."/>
            <person name="Latifi A."/>
            <person name="Axen S.D."/>
            <person name="Fewer D.P."/>
            <person name="Talla E."/>
            <person name="Calteau A."/>
            <person name="Cai F."/>
            <person name="Tandeau de Marsac N."/>
            <person name="Rippka R."/>
            <person name="Herdman M."/>
            <person name="Sivonen K."/>
            <person name="Coursin T."/>
            <person name="Laurent T."/>
            <person name="Goodwin L."/>
            <person name="Nolan M."/>
            <person name="Davenport K.W."/>
            <person name="Han C.S."/>
            <person name="Rubin E.M."/>
            <person name="Eisen J.A."/>
            <person name="Woyke T."/>
            <person name="Gugger M."/>
            <person name="Kerfeld C.A."/>
        </authorList>
    </citation>
    <scope>NUCLEOTIDE SEQUENCE [LARGE SCALE GENOMIC DNA]</scope>
    <source>
        <strain evidence="3 4">PCC 7429</strain>
    </source>
</reference>
<dbReference type="PATRIC" id="fig|927668.3.peg.5238"/>
<keyword evidence="1" id="KW-1133">Transmembrane helix</keyword>
<keyword evidence="4" id="KW-1185">Reference proteome</keyword>
<keyword evidence="1" id="KW-0472">Membrane</keyword>
<protein>
    <submittedName>
        <fullName evidence="3">Transposase IS4 family protein</fullName>
    </submittedName>
</protein>
<proteinExistence type="predicted"/>
<feature type="domain" description="Transposase IS4-like" evidence="2">
    <location>
        <begin position="38"/>
        <end position="139"/>
    </location>
</feature>
<evidence type="ECO:0000259" key="2">
    <source>
        <dbReference type="Pfam" id="PF01609"/>
    </source>
</evidence>
<feature type="transmembrane region" description="Helical" evidence="1">
    <location>
        <begin position="6"/>
        <end position="24"/>
    </location>
</feature>
<dbReference type="InterPro" id="IPR002559">
    <property type="entry name" value="Transposase_11"/>
</dbReference>
<dbReference type="GO" id="GO:0004803">
    <property type="term" value="F:transposase activity"/>
    <property type="evidence" value="ECO:0007669"/>
    <property type="project" value="InterPro"/>
</dbReference>
<evidence type="ECO:0000313" key="4">
    <source>
        <dbReference type="Proteomes" id="UP000011201"/>
    </source>
</evidence>